<dbReference type="Gene3D" id="3.40.50.300">
    <property type="entry name" value="P-loop containing nucleotide triphosphate hydrolases"/>
    <property type="match status" value="1"/>
</dbReference>
<dbReference type="Pfam" id="PF01031">
    <property type="entry name" value="Dynamin_M"/>
    <property type="match status" value="1"/>
</dbReference>
<evidence type="ECO:0000313" key="4">
    <source>
        <dbReference type="Proteomes" id="UP001418222"/>
    </source>
</evidence>
<dbReference type="InterPro" id="IPR027417">
    <property type="entry name" value="P-loop_NTPase"/>
</dbReference>
<dbReference type="PANTHER" id="PTHR11566">
    <property type="entry name" value="DYNAMIN"/>
    <property type="match status" value="1"/>
</dbReference>
<sequence length="306" mass="33652">MQSLWAEARLEGGNAIVDRPHVGICTRVPLIMRLQDDPSRTTPLLHLEYQERVIKTSEEDITLAIEIATSEIAGSGKGISDTPLTLVRLMHIQAQSIARSFPNIVKKVNEKLTTSISELDGMPQNLVSVADAMRAFMQVISRAKDTLKKLLVRGEYEDYSDDNQMHGTARLAEMLNEYAKDLPADIPSKGGFLMEEIGILEEARGIGCSQMVTKRIAPLSAESGKVRTGQELGRPAWKKPWSSSCGAAGGSSRIRQLERIDAGVRRAWRTGTSIRHNRRETPPAITTTSGDYPCHHQPSAIISTTP</sequence>
<dbReference type="InterPro" id="IPR000375">
    <property type="entry name" value="Dynamin_stalk"/>
</dbReference>
<name>A0AAP0AZ61_9ASPA</name>
<protein>
    <submittedName>
        <fullName evidence="3">Dynamin-related protein 4C</fullName>
    </submittedName>
</protein>
<evidence type="ECO:0000256" key="1">
    <source>
        <dbReference type="SAM" id="MobiDB-lite"/>
    </source>
</evidence>
<dbReference type="AlphaFoldDB" id="A0AAP0AZ61"/>
<dbReference type="GO" id="GO:0005737">
    <property type="term" value="C:cytoplasm"/>
    <property type="evidence" value="ECO:0007669"/>
    <property type="project" value="TreeGrafter"/>
</dbReference>
<proteinExistence type="predicted"/>
<feature type="region of interest" description="Disordered" evidence="1">
    <location>
        <begin position="279"/>
        <end position="306"/>
    </location>
</feature>
<dbReference type="GO" id="GO:0016020">
    <property type="term" value="C:membrane"/>
    <property type="evidence" value="ECO:0007669"/>
    <property type="project" value="TreeGrafter"/>
</dbReference>
<keyword evidence="4" id="KW-1185">Reference proteome</keyword>
<evidence type="ECO:0000313" key="3">
    <source>
        <dbReference type="EMBL" id="KAK8921020.1"/>
    </source>
</evidence>
<comment type="caution">
    <text evidence="3">The sequence shown here is derived from an EMBL/GenBank/DDBJ whole genome shotgun (WGS) entry which is preliminary data.</text>
</comment>
<feature type="domain" description="Dynamin stalk" evidence="2">
    <location>
        <begin position="88"/>
        <end position="213"/>
    </location>
</feature>
<dbReference type="GO" id="GO:0008017">
    <property type="term" value="F:microtubule binding"/>
    <property type="evidence" value="ECO:0007669"/>
    <property type="project" value="TreeGrafter"/>
</dbReference>
<dbReference type="PANTHER" id="PTHR11566:SF173">
    <property type="entry name" value="DYNAMIN-RELATED PROTEIN 4C"/>
    <property type="match status" value="1"/>
</dbReference>
<reference evidence="3 4" key="1">
    <citation type="journal article" date="2022" name="Nat. Plants">
        <title>Genomes of leafy and leafless Platanthera orchids illuminate the evolution of mycoheterotrophy.</title>
        <authorList>
            <person name="Li M.H."/>
            <person name="Liu K.W."/>
            <person name="Li Z."/>
            <person name="Lu H.C."/>
            <person name="Ye Q.L."/>
            <person name="Zhang D."/>
            <person name="Wang J.Y."/>
            <person name="Li Y.F."/>
            <person name="Zhong Z.M."/>
            <person name="Liu X."/>
            <person name="Yu X."/>
            <person name="Liu D.K."/>
            <person name="Tu X.D."/>
            <person name="Liu B."/>
            <person name="Hao Y."/>
            <person name="Liao X.Y."/>
            <person name="Jiang Y.T."/>
            <person name="Sun W.H."/>
            <person name="Chen J."/>
            <person name="Chen Y.Q."/>
            <person name="Ai Y."/>
            <person name="Zhai J.W."/>
            <person name="Wu S.S."/>
            <person name="Zhou Z."/>
            <person name="Hsiao Y.Y."/>
            <person name="Wu W.L."/>
            <person name="Chen Y.Y."/>
            <person name="Lin Y.F."/>
            <person name="Hsu J.L."/>
            <person name="Li C.Y."/>
            <person name="Wang Z.W."/>
            <person name="Zhao X."/>
            <person name="Zhong W.Y."/>
            <person name="Ma X.K."/>
            <person name="Ma L."/>
            <person name="Huang J."/>
            <person name="Chen G.Z."/>
            <person name="Huang M.Z."/>
            <person name="Huang L."/>
            <person name="Peng D.H."/>
            <person name="Luo Y.B."/>
            <person name="Zou S.Q."/>
            <person name="Chen S.P."/>
            <person name="Lan S."/>
            <person name="Tsai W.C."/>
            <person name="Van de Peer Y."/>
            <person name="Liu Z.J."/>
        </authorList>
    </citation>
    <scope>NUCLEOTIDE SEQUENCE [LARGE SCALE GENOMIC DNA]</scope>
    <source>
        <strain evidence="3">Lor287</strain>
    </source>
</reference>
<dbReference type="EMBL" id="JBBWWQ010000018">
    <property type="protein sequence ID" value="KAK8921020.1"/>
    <property type="molecule type" value="Genomic_DNA"/>
</dbReference>
<dbReference type="InterPro" id="IPR022812">
    <property type="entry name" value="Dynamin"/>
</dbReference>
<dbReference type="Proteomes" id="UP001418222">
    <property type="component" value="Unassembled WGS sequence"/>
</dbReference>
<dbReference type="GO" id="GO:0003924">
    <property type="term" value="F:GTPase activity"/>
    <property type="evidence" value="ECO:0007669"/>
    <property type="project" value="TreeGrafter"/>
</dbReference>
<accession>A0AAP0AZ61</accession>
<gene>
    <name evidence="3" type="primary">DRP4C</name>
    <name evidence="3" type="ORF">KSP39_PZI020558</name>
</gene>
<dbReference type="GO" id="GO:0005874">
    <property type="term" value="C:microtubule"/>
    <property type="evidence" value="ECO:0007669"/>
    <property type="project" value="TreeGrafter"/>
</dbReference>
<evidence type="ECO:0000259" key="2">
    <source>
        <dbReference type="Pfam" id="PF01031"/>
    </source>
</evidence>
<organism evidence="3 4">
    <name type="scientific">Platanthera zijinensis</name>
    <dbReference type="NCBI Taxonomy" id="2320716"/>
    <lineage>
        <taxon>Eukaryota</taxon>
        <taxon>Viridiplantae</taxon>
        <taxon>Streptophyta</taxon>
        <taxon>Embryophyta</taxon>
        <taxon>Tracheophyta</taxon>
        <taxon>Spermatophyta</taxon>
        <taxon>Magnoliopsida</taxon>
        <taxon>Liliopsida</taxon>
        <taxon>Asparagales</taxon>
        <taxon>Orchidaceae</taxon>
        <taxon>Orchidoideae</taxon>
        <taxon>Orchideae</taxon>
        <taxon>Orchidinae</taxon>
        <taxon>Platanthera</taxon>
    </lineage>
</organism>